<dbReference type="Pfam" id="PF06094">
    <property type="entry name" value="GGACT"/>
    <property type="match status" value="1"/>
</dbReference>
<evidence type="ECO:0000256" key="3">
    <source>
        <dbReference type="PIRSR" id="PIRSR617939-1"/>
    </source>
</evidence>
<feature type="region of interest" description="Disordered" evidence="5">
    <location>
        <begin position="256"/>
        <end position="343"/>
    </location>
</feature>
<feature type="region of interest" description="Disordered" evidence="5">
    <location>
        <begin position="124"/>
        <end position="194"/>
    </location>
</feature>
<feature type="domain" description="Gamma-glutamylcyclotransferase AIG2-like" evidence="6">
    <location>
        <begin position="20"/>
        <end position="105"/>
    </location>
</feature>
<proteinExistence type="predicted"/>
<gene>
    <name evidence="7" type="ORF">GMORB2_5166</name>
</gene>
<dbReference type="GeneID" id="55971394"/>
<feature type="compositionally biased region" description="Basic and acidic residues" evidence="5">
    <location>
        <begin position="302"/>
        <end position="317"/>
    </location>
</feature>
<dbReference type="InterPro" id="IPR036568">
    <property type="entry name" value="GGCT-like_sf"/>
</dbReference>
<protein>
    <recommendedName>
        <fullName evidence="1">gamma-glutamylcyclotransferase</fullName>
        <ecNumber evidence="1">4.3.2.9</ecNumber>
    </recommendedName>
</protein>
<feature type="compositionally biased region" description="Low complexity" evidence="5">
    <location>
        <begin position="138"/>
        <end position="152"/>
    </location>
</feature>
<feature type="compositionally biased region" description="Low complexity" evidence="5">
    <location>
        <begin position="158"/>
        <end position="186"/>
    </location>
</feature>
<sequence length="356" mass="39378">MASQPPGKQPLPPSRPTTYYFAYGSNLHLRQMKRRCPDSKYIGRARLLNHRWQINQRGYANVVAAHGHWVDGLVYEINAVDEAKLDINEGVSKNAYIKRRMDVHLHRAPNVLYRRPTSWIVDSGGPGKVLRQANNKSTTAATAAGGSNSNDNNDNHNNDNNSNDNNSSSNNNNNNNSSSSSSSSSSSKKKKNANISHHWVQKVLVYISINHVEDSSPKAEYINRINLGIADARALGVDEDYITNCIRPFIPAPAKSQDQLAVPGGGVRRKTGSPRGQKRTVSPRSGDHSPARAESSAPSPNRQERRSPSAIREENNPSRKRRVVPDENNPPTLPPRPSRKYHGEALIVVEEGLFSH</sequence>
<evidence type="ECO:0000256" key="1">
    <source>
        <dbReference type="ARBA" id="ARBA00012346"/>
    </source>
</evidence>
<evidence type="ECO:0000256" key="4">
    <source>
        <dbReference type="PIRSR" id="PIRSR617939-2"/>
    </source>
</evidence>
<dbReference type="Gene3D" id="3.10.490.10">
    <property type="entry name" value="Gamma-glutamyl cyclotransferase-like"/>
    <property type="match status" value="1"/>
</dbReference>
<dbReference type="CDD" id="cd06661">
    <property type="entry name" value="GGCT_like"/>
    <property type="match status" value="1"/>
</dbReference>
<organism evidence="7 8">
    <name type="scientific">Geosmithia morbida</name>
    <dbReference type="NCBI Taxonomy" id="1094350"/>
    <lineage>
        <taxon>Eukaryota</taxon>
        <taxon>Fungi</taxon>
        <taxon>Dikarya</taxon>
        <taxon>Ascomycota</taxon>
        <taxon>Pezizomycotina</taxon>
        <taxon>Sordariomycetes</taxon>
        <taxon>Hypocreomycetidae</taxon>
        <taxon>Hypocreales</taxon>
        <taxon>Bionectriaceae</taxon>
        <taxon>Geosmithia</taxon>
    </lineage>
</organism>
<dbReference type="EMBL" id="JAANYQ010000004">
    <property type="protein sequence ID" value="KAF4124500.1"/>
    <property type="molecule type" value="Genomic_DNA"/>
</dbReference>
<dbReference type="Proteomes" id="UP000749293">
    <property type="component" value="Unassembled WGS sequence"/>
</dbReference>
<comment type="caution">
    <text evidence="7">The sequence shown here is derived from an EMBL/GenBank/DDBJ whole genome shotgun (WGS) entry which is preliminary data.</text>
</comment>
<dbReference type="InterPro" id="IPR009288">
    <property type="entry name" value="AIG2-like_dom"/>
</dbReference>
<dbReference type="InterPro" id="IPR017939">
    <property type="entry name" value="G-Glutamylcylcotransferase"/>
</dbReference>
<dbReference type="EC" id="4.3.2.9" evidence="1"/>
<keyword evidence="2" id="KW-0456">Lyase</keyword>
<dbReference type="OrthoDB" id="2924818at2759"/>
<name>A0A9P4YX70_9HYPO</name>
<keyword evidence="8" id="KW-1185">Reference proteome</keyword>
<evidence type="ECO:0000313" key="7">
    <source>
        <dbReference type="EMBL" id="KAF4124500.1"/>
    </source>
</evidence>
<evidence type="ECO:0000256" key="2">
    <source>
        <dbReference type="ARBA" id="ARBA00023239"/>
    </source>
</evidence>
<feature type="compositionally biased region" description="Basic residues" evidence="5">
    <location>
        <begin position="267"/>
        <end position="278"/>
    </location>
</feature>
<dbReference type="SUPFAM" id="SSF110857">
    <property type="entry name" value="Gamma-glutamyl cyclotransferase-like"/>
    <property type="match status" value="1"/>
</dbReference>
<evidence type="ECO:0000256" key="5">
    <source>
        <dbReference type="SAM" id="MobiDB-lite"/>
    </source>
</evidence>
<dbReference type="InterPro" id="IPR013024">
    <property type="entry name" value="GGCT-like"/>
</dbReference>
<accession>A0A9P4YX70</accession>
<dbReference type="RefSeq" id="XP_035323152.1">
    <property type="nucleotide sequence ID" value="XM_035467140.1"/>
</dbReference>
<dbReference type="AlphaFoldDB" id="A0A9P4YX70"/>
<dbReference type="PANTHER" id="PTHR12935:SF0">
    <property type="entry name" value="GAMMA-GLUTAMYLCYCLOTRANSFERASE"/>
    <property type="match status" value="1"/>
</dbReference>
<evidence type="ECO:0000259" key="6">
    <source>
        <dbReference type="Pfam" id="PF06094"/>
    </source>
</evidence>
<dbReference type="GO" id="GO:0003839">
    <property type="term" value="F:gamma-glutamylcyclotransferase activity"/>
    <property type="evidence" value="ECO:0007669"/>
    <property type="project" value="UniProtKB-EC"/>
</dbReference>
<feature type="binding site" evidence="4">
    <location>
        <begin position="20"/>
        <end position="25"/>
    </location>
    <ligand>
        <name>substrate</name>
    </ligand>
</feature>
<feature type="active site" description="Proton acceptor" evidence="3">
    <location>
        <position position="89"/>
    </location>
</feature>
<reference evidence="7" key="1">
    <citation type="submission" date="2020-03" db="EMBL/GenBank/DDBJ databases">
        <title>Site-based positive gene gene selection in Geosmithia morbida across the United States reveals a broad range of putative effectors and factors for local host and environmental adapation.</title>
        <authorList>
            <person name="Onufrak A."/>
            <person name="Murdoch R.W."/>
            <person name="Gazis R."/>
            <person name="Huff M."/>
            <person name="Staton M."/>
            <person name="Klingeman W."/>
            <person name="Hadziabdic D."/>
        </authorList>
    </citation>
    <scope>NUCLEOTIDE SEQUENCE</scope>
    <source>
        <strain evidence="7">1262</strain>
    </source>
</reference>
<dbReference type="PANTHER" id="PTHR12935">
    <property type="entry name" value="GAMMA-GLUTAMYLCYCLOTRANSFERASE"/>
    <property type="match status" value="1"/>
</dbReference>
<evidence type="ECO:0000313" key="8">
    <source>
        <dbReference type="Proteomes" id="UP000749293"/>
    </source>
</evidence>